<proteinExistence type="inferred from homology"/>
<evidence type="ECO:0000256" key="1">
    <source>
        <dbReference type="ARBA" id="ARBA00007218"/>
    </source>
</evidence>
<dbReference type="GO" id="GO:0072669">
    <property type="term" value="C:tRNA-splicing ligase complex"/>
    <property type="evidence" value="ECO:0007669"/>
    <property type="project" value="TreeGrafter"/>
</dbReference>
<feature type="region of interest" description="Disordered" evidence="2">
    <location>
        <begin position="1"/>
        <end position="130"/>
    </location>
</feature>
<dbReference type="PANTHER" id="PTHR31353">
    <property type="entry name" value="FAM98"/>
    <property type="match status" value="1"/>
</dbReference>
<feature type="compositionally biased region" description="Gly residues" evidence="2">
    <location>
        <begin position="435"/>
        <end position="473"/>
    </location>
</feature>
<evidence type="ECO:0000313" key="3">
    <source>
        <dbReference type="Ensembl" id="ENSCCRP00015068380.1"/>
    </source>
</evidence>
<evidence type="ECO:0000313" key="4">
    <source>
        <dbReference type="Proteomes" id="UP000694700"/>
    </source>
</evidence>
<reference evidence="3" key="1">
    <citation type="submission" date="2025-08" db="UniProtKB">
        <authorList>
            <consortium name="Ensembl"/>
        </authorList>
    </citation>
    <scope>IDENTIFICATION</scope>
</reference>
<dbReference type="Ensembl" id="ENSCCRT00015070592.1">
    <property type="protein sequence ID" value="ENSCCRP00015068380.1"/>
    <property type="gene ID" value="ENSCCRG00015027803.1"/>
</dbReference>
<name>A0A8C1WKH2_CYPCA</name>
<dbReference type="PANTHER" id="PTHR31353:SF11">
    <property type="entry name" value="PROTEIN FAM98B"/>
    <property type="match status" value="1"/>
</dbReference>
<accession>A0A8C1WKH2</accession>
<dbReference type="AlphaFoldDB" id="A0A8C1WKH2"/>
<feature type="compositionally biased region" description="Low complexity" evidence="2">
    <location>
        <begin position="11"/>
        <end position="40"/>
    </location>
</feature>
<protein>
    <submittedName>
        <fullName evidence="3">Family with sequence similarity 98 member B</fullName>
    </submittedName>
</protein>
<dbReference type="Proteomes" id="UP000694700">
    <property type="component" value="Unplaced"/>
</dbReference>
<comment type="similarity">
    <text evidence="1">Belongs to the FAM98 family.</text>
</comment>
<feature type="region of interest" description="Disordered" evidence="2">
    <location>
        <begin position="411"/>
        <end position="473"/>
    </location>
</feature>
<dbReference type="Pfam" id="PF10239">
    <property type="entry name" value="DUF2465"/>
    <property type="match status" value="1"/>
</dbReference>
<dbReference type="InterPro" id="IPR018797">
    <property type="entry name" value="FAM98"/>
</dbReference>
<sequence length="473" mass="51779">AFTWTRRRSCASTPARTSSSEATRTTGTRCCGSRTRSTRSPTPPPPSPSWRVRSVSSCTARTRSGTPAARTPSRRSSRRPSASARRPAGGERTESARAASTAERCSTTRTTGAASARTHPTPSSSASTRYDGPLAEEACLRAACGRGFSSSEYVSLVRWLSSRLTLITDEHTQDPLITEDPDRCVLDTSRLLKDLCCPYEGLASRLANGDVKDSEEHLKIVLFLASELQAAEIVASKPATDADTEELDASLQDLRVICETLKLPDPAGRDARDVFTAVEQQVNVLLKQLPEMHVDDPAFKSFLRPDQWSELEKINGVLSEQYECRRRMLIKRLDVTVQSFSWSDRAKVKIDSMARVYQPKRYSLCLRSSVSVAHLLAARQDVCYMVKTSSGSCREKTSCAINRILMGRVPDRGGRPSEIDAPPPEMPAWRKRADGGGAAGYGGNRGAGGWRSGGDGWRAGRWSRGGRGGQYYH</sequence>
<feature type="compositionally biased region" description="Low complexity" evidence="2">
    <location>
        <begin position="107"/>
        <end position="118"/>
    </location>
</feature>
<organism evidence="3 4">
    <name type="scientific">Cyprinus carpio</name>
    <name type="common">Common carp</name>
    <dbReference type="NCBI Taxonomy" id="7962"/>
    <lineage>
        <taxon>Eukaryota</taxon>
        <taxon>Metazoa</taxon>
        <taxon>Chordata</taxon>
        <taxon>Craniata</taxon>
        <taxon>Vertebrata</taxon>
        <taxon>Euteleostomi</taxon>
        <taxon>Actinopterygii</taxon>
        <taxon>Neopterygii</taxon>
        <taxon>Teleostei</taxon>
        <taxon>Ostariophysi</taxon>
        <taxon>Cypriniformes</taxon>
        <taxon>Cyprinidae</taxon>
        <taxon>Cyprininae</taxon>
        <taxon>Cyprinus</taxon>
    </lineage>
</organism>
<evidence type="ECO:0000256" key="2">
    <source>
        <dbReference type="SAM" id="MobiDB-lite"/>
    </source>
</evidence>